<dbReference type="InterPro" id="IPR024603">
    <property type="entry name" value="COG_complex_COG2_C"/>
</dbReference>
<dbReference type="InterPro" id="IPR024602">
    <property type="entry name" value="COG_su2_N"/>
</dbReference>
<dbReference type="PANTHER" id="PTHR12961:SF0">
    <property type="entry name" value="CONSERVED OLIGOMERIC GOLGI COMPLEX SUBUNIT 2"/>
    <property type="match status" value="1"/>
</dbReference>
<dbReference type="EMBL" id="OZ034831">
    <property type="protein sequence ID" value="CAL1687660.1"/>
    <property type="molecule type" value="Genomic_DNA"/>
</dbReference>
<protein>
    <recommendedName>
        <fullName evidence="3">Conserved oligomeric Golgi complex subunit 2</fullName>
    </recommendedName>
    <alternativeName>
        <fullName evidence="8">Component of oligomeric Golgi complex 2</fullName>
    </alternativeName>
</protein>
<evidence type="ECO:0000256" key="1">
    <source>
        <dbReference type="ARBA" id="ARBA00004395"/>
    </source>
</evidence>
<dbReference type="Proteomes" id="UP001497644">
    <property type="component" value="Chromosome 8"/>
</dbReference>
<sequence length="701" mass="81248">MSNNNVTLPKAPKDLCFSELDFVQENFDVDNFLQDHRKSGKLETMRDDLGMYLKLLRSAMIDLINRDYTDFVNLSSNLIGLDKAINDLQAPLGQLREEVMQVRQALDDEIAAISTNLNDNLKIRERKQSLHSLQHVYKSLKKLSSILSMETFMENPSKIDILEQAAIELNQLKFHMSRCKSDISVDQEKKSTELENLYLNCLNELFLMCIHEKNSNLAIRCLRIYLTLDKITNAEELVRHEVVRPLIYNVVNEENLQTDPLGLQSIYHRLLNILNVELKQLLDITLHPERISVKGFNFLVNSFWTEVEEKIEQYIKSIFAPGDPVLFHKRYTATLEFLTKLEAECVTTEILMTLRDHPQYKGFLKKWNLPVYFQIRFQEIAGHVETTLAEPVSPDSIKKGSLMSLTQKDFSLHATDVIWDNLLRIWTENIYLYQLFHKFWKLSLQICSRYQTWCQSAMKQVWPIINETNNSNDSEHSTRLNFLVYLYIDVDKLINVLPSFLQMVQSRIKNENITISKLLEDSLGETSKNLTNLLPLVTKEIVNELSEQCVTYLKQVSDIPRLFRRTKRDVPTKPCPYVKSAIVPLANFHVDYNKIIPKTVILWLELTLSSLTESYLLFVTDVLTSVQKTEESLRRLKKIRDKSTGILPSESQGTSDDEKIRIQLKVDVDGYANMIKDLNISTTNIHHLQELIDAVEAAVKK</sequence>
<dbReference type="Pfam" id="PF12022">
    <property type="entry name" value="COG2_C"/>
    <property type="match status" value="1"/>
</dbReference>
<comment type="similarity">
    <text evidence="2">Belongs to the COG2 family.</text>
</comment>
<keyword evidence="6" id="KW-0333">Golgi apparatus</keyword>
<keyword evidence="7" id="KW-0472">Membrane</keyword>
<evidence type="ECO:0000313" key="11">
    <source>
        <dbReference type="EMBL" id="CAL1687660.1"/>
    </source>
</evidence>
<keyword evidence="12" id="KW-1185">Reference proteome</keyword>
<accession>A0AAV2P938</accession>
<dbReference type="GO" id="GO:0017119">
    <property type="term" value="C:Golgi transport complex"/>
    <property type="evidence" value="ECO:0007669"/>
    <property type="project" value="TreeGrafter"/>
</dbReference>
<keyword evidence="5" id="KW-0653">Protein transport</keyword>
<dbReference type="GO" id="GO:0015031">
    <property type="term" value="P:protein transport"/>
    <property type="evidence" value="ECO:0007669"/>
    <property type="project" value="UniProtKB-KW"/>
</dbReference>
<evidence type="ECO:0000313" key="12">
    <source>
        <dbReference type="Proteomes" id="UP001497644"/>
    </source>
</evidence>
<evidence type="ECO:0000259" key="10">
    <source>
        <dbReference type="Pfam" id="PF12022"/>
    </source>
</evidence>
<dbReference type="AlphaFoldDB" id="A0AAV2P938"/>
<comment type="subcellular location">
    <subcellularLocation>
        <location evidence="1">Golgi apparatus membrane</location>
        <topology evidence="1">Peripheral membrane protein</topology>
    </subcellularLocation>
</comment>
<feature type="domain" description="COG complex component COG2 C-terminal" evidence="10">
    <location>
        <begin position="365"/>
        <end position="668"/>
    </location>
</feature>
<dbReference type="Pfam" id="PF06148">
    <property type="entry name" value="COG2_N"/>
    <property type="match status" value="1"/>
</dbReference>
<keyword evidence="4" id="KW-0813">Transport</keyword>
<name>A0AAV2P938_9HYME</name>
<evidence type="ECO:0000256" key="2">
    <source>
        <dbReference type="ARBA" id="ARBA00007603"/>
    </source>
</evidence>
<evidence type="ECO:0000256" key="7">
    <source>
        <dbReference type="ARBA" id="ARBA00023136"/>
    </source>
</evidence>
<evidence type="ECO:0000256" key="4">
    <source>
        <dbReference type="ARBA" id="ARBA00022448"/>
    </source>
</evidence>
<reference evidence="11" key="1">
    <citation type="submission" date="2024-04" db="EMBL/GenBank/DDBJ databases">
        <authorList>
            <consortium name="Molecular Ecology Group"/>
        </authorList>
    </citation>
    <scope>NUCLEOTIDE SEQUENCE</scope>
</reference>
<dbReference type="GO" id="GO:0000139">
    <property type="term" value="C:Golgi membrane"/>
    <property type="evidence" value="ECO:0007669"/>
    <property type="project" value="UniProtKB-SubCell"/>
</dbReference>
<dbReference type="InterPro" id="IPR009316">
    <property type="entry name" value="COG2"/>
</dbReference>
<dbReference type="GO" id="GO:0006891">
    <property type="term" value="P:intra-Golgi vesicle-mediated transport"/>
    <property type="evidence" value="ECO:0007669"/>
    <property type="project" value="TreeGrafter"/>
</dbReference>
<dbReference type="PANTHER" id="PTHR12961">
    <property type="entry name" value="CONSERVED OLIGOMERIC GOLGI COMPLEX COMPONENT 2"/>
    <property type="match status" value="1"/>
</dbReference>
<gene>
    <name evidence="11" type="ORF">LPLAT_LOCUS12904</name>
</gene>
<dbReference type="GO" id="GO:0007030">
    <property type="term" value="P:Golgi organization"/>
    <property type="evidence" value="ECO:0007669"/>
    <property type="project" value="InterPro"/>
</dbReference>
<evidence type="ECO:0000256" key="6">
    <source>
        <dbReference type="ARBA" id="ARBA00023034"/>
    </source>
</evidence>
<evidence type="ECO:0000259" key="9">
    <source>
        <dbReference type="Pfam" id="PF06148"/>
    </source>
</evidence>
<organism evidence="11 12">
    <name type="scientific">Lasius platythorax</name>
    <dbReference type="NCBI Taxonomy" id="488582"/>
    <lineage>
        <taxon>Eukaryota</taxon>
        <taxon>Metazoa</taxon>
        <taxon>Ecdysozoa</taxon>
        <taxon>Arthropoda</taxon>
        <taxon>Hexapoda</taxon>
        <taxon>Insecta</taxon>
        <taxon>Pterygota</taxon>
        <taxon>Neoptera</taxon>
        <taxon>Endopterygota</taxon>
        <taxon>Hymenoptera</taxon>
        <taxon>Apocrita</taxon>
        <taxon>Aculeata</taxon>
        <taxon>Formicoidea</taxon>
        <taxon>Formicidae</taxon>
        <taxon>Formicinae</taxon>
        <taxon>Lasius</taxon>
        <taxon>Lasius</taxon>
    </lineage>
</organism>
<feature type="domain" description="Conserved oligomeric Golgi complex subunit 2 N-terminal" evidence="9">
    <location>
        <begin position="15"/>
        <end position="88"/>
    </location>
</feature>
<proteinExistence type="inferred from homology"/>
<evidence type="ECO:0000256" key="8">
    <source>
        <dbReference type="ARBA" id="ARBA00031344"/>
    </source>
</evidence>
<evidence type="ECO:0000256" key="3">
    <source>
        <dbReference type="ARBA" id="ARBA00020977"/>
    </source>
</evidence>
<evidence type="ECO:0000256" key="5">
    <source>
        <dbReference type="ARBA" id="ARBA00022927"/>
    </source>
</evidence>